<dbReference type="Pfam" id="PF08843">
    <property type="entry name" value="AbiEii"/>
    <property type="match status" value="1"/>
</dbReference>
<dbReference type="InterPro" id="IPR014942">
    <property type="entry name" value="AbiEii"/>
</dbReference>
<organism evidence="1 2">
    <name type="scientific">Micromonospora carbonacea</name>
    <dbReference type="NCBI Taxonomy" id="47853"/>
    <lineage>
        <taxon>Bacteria</taxon>
        <taxon>Bacillati</taxon>
        <taxon>Actinomycetota</taxon>
        <taxon>Actinomycetes</taxon>
        <taxon>Micromonosporales</taxon>
        <taxon>Micromonosporaceae</taxon>
        <taxon>Micromonospora</taxon>
    </lineage>
</organism>
<dbReference type="Proteomes" id="UP000509335">
    <property type="component" value="Chromosome"/>
</dbReference>
<dbReference type="AlphaFoldDB" id="A0A7H8XGB9"/>
<evidence type="ECO:0000313" key="2">
    <source>
        <dbReference type="Proteomes" id="UP000509335"/>
    </source>
</evidence>
<dbReference type="GO" id="GO:0016740">
    <property type="term" value="F:transferase activity"/>
    <property type="evidence" value="ECO:0007669"/>
    <property type="project" value="UniProtKB-KW"/>
</dbReference>
<accession>A0A7H8XGB9</accession>
<dbReference type="KEGG" id="mcab:HXZ27_05520"/>
<reference evidence="1 2" key="1">
    <citation type="submission" date="2020-07" db="EMBL/GenBank/DDBJ databases">
        <title>A bifunctional nitrone conjugated secondary metabolite targeting the ribosome.</title>
        <authorList>
            <person name="Limbrick E.M."/>
            <person name="Graf M."/>
            <person name="Derewacz D.K."/>
            <person name="Nguyen F."/>
            <person name="Spraggins J.M."/>
            <person name="Wieland M."/>
            <person name="Ynigez-Gutierrez A.E."/>
            <person name="Reisman B.J."/>
            <person name="Zinshteyn B."/>
            <person name="McCulloch K."/>
            <person name="Iverson T.M."/>
            <person name="Green R."/>
            <person name="Wilson D.N."/>
            <person name="Bachmann B.O."/>
        </authorList>
    </citation>
    <scope>NUCLEOTIDE SEQUENCE [LARGE SCALE GENOMIC DNA]</scope>
    <source>
        <strain evidence="2">aurantiaca</strain>
    </source>
</reference>
<dbReference type="EMBL" id="CP058322">
    <property type="protein sequence ID" value="QLD23734.1"/>
    <property type="molecule type" value="Genomic_DNA"/>
</dbReference>
<keyword evidence="1" id="KW-0808">Transferase</keyword>
<evidence type="ECO:0000313" key="1">
    <source>
        <dbReference type="EMBL" id="QLD23734.1"/>
    </source>
</evidence>
<name>A0A7H8XGB9_9ACTN</name>
<sequence>MQQQHALIAEIALAVAGRYGFALAGGYAVSVHGMGARLSWDVDLFTAWQTRAEFARAVDEVVKALDAHGFEVTAVIRNETFARLLLADRSRPGSEPEKLEMSADWRAHPPVPSPVGPVLHPDDAVANKMCALFGRAEARDFLDVDAALSSGRYTRGRLLDLAMNADPGFEVAAFVDALGALTQITDADFDCYGISPAELPGLRERFAQWRRDLSRSLDQR</sequence>
<protein>
    <submittedName>
        <fullName evidence="1">Nucleotidyl transferase AbiEii/AbiGii toxin family protein</fullName>
    </submittedName>
</protein>
<gene>
    <name evidence="1" type="ORF">HXZ27_05520</name>
</gene>
<proteinExistence type="predicted"/>